<dbReference type="EC" id="5.2.1.8" evidence="10"/>
<keyword evidence="13" id="KW-1185">Reference proteome</keyword>
<evidence type="ECO:0000256" key="5">
    <source>
        <dbReference type="ARBA" id="ARBA00023110"/>
    </source>
</evidence>
<dbReference type="GO" id="GO:0005737">
    <property type="term" value="C:cytoplasm"/>
    <property type="evidence" value="ECO:0007669"/>
    <property type="project" value="UniProtKB-SubCell"/>
</dbReference>
<comment type="catalytic activity">
    <reaction evidence="1 9 10">
        <text>[protein]-peptidylproline (omega=180) = [protein]-peptidylproline (omega=0)</text>
        <dbReference type="Rhea" id="RHEA:16237"/>
        <dbReference type="Rhea" id="RHEA-COMP:10747"/>
        <dbReference type="Rhea" id="RHEA-COMP:10748"/>
        <dbReference type="ChEBI" id="CHEBI:83833"/>
        <dbReference type="ChEBI" id="CHEBI:83834"/>
        <dbReference type="EC" id="5.2.1.8"/>
    </reaction>
</comment>
<name>A0A1M6FIC0_MALRU</name>
<keyword evidence="7 9" id="KW-0413">Isomerase</keyword>
<dbReference type="PANTHER" id="PTHR47861:SF3">
    <property type="entry name" value="FKBP-TYPE PEPTIDYL-PROLYL CIS-TRANS ISOMERASE SLYD"/>
    <property type="match status" value="1"/>
</dbReference>
<evidence type="ECO:0000256" key="7">
    <source>
        <dbReference type="ARBA" id="ARBA00023235"/>
    </source>
</evidence>
<evidence type="ECO:0000256" key="6">
    <source>
        <dbReference type="ARBA" id="ARBA00023186"/>
    </source>
</evidence>
<dbReference type="GO" id="GO:0042026">
    <property type="term" value="P:protein refolding"/>
    <property type="evidence" value="ECO:0007669"/>
    <property type="project" value="UniProtKB-ARBA"/>
</dbReference>
<comment type="similarity">
    <text evidence="3 10">Belongs to the FKBP-type PPIase family.</text>
</comment>
<dbReference type="GO" id="GO:0003755">
    <property type="term" value="F:peptidyl-prolyl cis-trans isomerase activity"/>
    <property type="evidence" value="ECO:0007669"/>
    <property type="project" value="UniProtKB-UniRule"/>
</dbReference>
<evidence type="ECO:0000313" key="12">
    <source>
        <dbReference type="EMBL" id="SHI97471.1"/>
    </source>
</evidence>
<dbReference type="Gene3D" id="3.10.50.40">
    <property type="match status" value="1"/>
</dbReference>
<evidence type="ECO:0000313" key="13">
    <source>
        <dbReference type="Proteomes" id="UP000184171"/>
    </source>
</evidence>
<dbReference type="Proteomes" id="UP000184171">
    <property type="component" value="Unassembled WGS sequence"/>
</dbReference>
<comment type="subcellular location">
    <subcellularLocation>
        <location evidence="2">Cytoplasm</location>
    </subcellularLocation>
</comment>
<evidence type="ECO:0000256" key="1">
    <source>
        <dbReference type="ARBA" id="ARBA00000971"/>
    </source>
</evidence>
<comment type="function">
    <text evidence="8">Also involved in hydrogenase metallocenter assembly, probably by participating in the nickel insertion step. This function in hydrogenase biosynthesis requires chaperone activity and the presence of the metal-binding domain, but not PPIase activity.</text>
</comment>
<dbReference type="SUPFAM" id="SSF54534">
    <property type="entry name" value="FKBP-like"/>
    <property type="match status" value="1"/>
</dbReference>
<evidence type="ECO:0000256" key="4">
    <source>
        <dbReference type="ARBA" id="ARBA00022490"/>
    </source>
</evidence>
<keyword evidence="6" id="KW-0143">Chaperone</keyword>
<dbReference type="InterPro" id="IPR001179">
    <property type="entry name" value="PPIase_FKBP_dom"/>
</dbReference>
<feature type="domain" description="PPIase FKBP-type" evidence="11">
    <location>
        <begin position="6"/>
        <end position="104"/>
    </location>
</feature>
<reference evidence="12 13" key="1">
    <citation type="submission" date="2016-11" db="EMBL/GenBank/DDBJ databases">
        <authorList>
            <person name="Jaros S."/>
            <person name="Januszkiewicz K."/>
            <person name="Wedrychowicz H."/>
        </authorList>
    </citation>
    <scope>NUCLEOTIDE SEQUENCE [LARGE SCALE GENOMIC DNA]</scope>
    <source>
        <strain evidence="12 13">DSM 5091</strain>
    </source>
</reference>
<dbReference type="PANTHER" id="PTHR47861">
    <property type="entry name" value="FKBP-TYPE PEPTIDYL-PROLYL CIS-TRANS ISOMERASE SLYD"/>
    <property type="match status" value="1"/>
</dbReference>
<protein>
    <recommendedName>
        <fullName evidence="10">Peptidyl-prolyl cis-trans isomerase</fullName>
        <ecNumber evidence="10">5.2.1.8</ecNumber>
    </recommendedName>
</protein>
<organism evidence="12 13">
    <name type="scientific">Malonomonas rubra DSM 5091</name>
    <dbReference type="NCBI Taxonomy" id="1122189"/>
    <lineage>
        <taxon>Bacteria</taxon>
        <taxon>Pseudomonadati</taxon>
        <taxon>Thermodesulfobacteriota</taxon>
        <taxon>Desulfuromonadia</taxon>
        <taxon>Desulfuromonadales</taxon>
        <taxon>Geopsychrobacteraceae</taxon>
        <taxon>Malonomonas</taxon>
    </lineage>
</organism>
<gene>
    <name evidence="12" type="ORF">SAMN02745165_01300</name>
</gene>
<evidence type="ECO:0000256" key="8">
    <source>
        <dbReference type="ARBA" id="ARBA00037071"/>
    </source>
</evidence>
<dbReference type="AlphaFoldDB" id="A0A1M6FIC0"/>
<evidence type="ECO:0000256" key="9">
    <source>
        <dbReference type="PROSITE-ProRule" id="PRU00277"/>
    </source>
</evidence>
<evidence type="ECO:0000256" key="3">
    <source>
        <dbReference type="ARBA" id="ARBA00006577"/>
    </source>
</evidence>
<evidence type="ECO:0000256" key="2">
    <source>
        <dbReference type="ARBA" id="ARBA00004496"/>
    </source>
</evidence>
<keyword evidence="4" id="KW-0963">Cytoplasm</keyword>
<evidence type="ECO:0000259" key="11">
    <source>
        <dbReference type="PROSITE" id="PS50059"/>
    </source>
</evidence>
<proteinExistence type="inferred from homology"/>
<dbReference type="InterPro" id="IPR046357">
    <property type="entry name" value="PPIase_dom_sf"/>
</dbReference>
<dbReference type="STRING" id="1122189.SAMN02745165_01300"/>
<sequence>MTAEAGKKVKVHYTGSFDDGEVFDSSRQTDPLEFELGAGQVIPGFDQAIVGMAVGETKKVRIPETDAYGPHNPELMFSTDMSQFAEGVTPEVGQQFQAETPDGQPMYLVVKEVDGDKVVMDANHPMAGKDLNFELELVEIL</sequence>
<evidence type="ECO:0000256" key="10">
    <source>
        <dbReference type="RuleBase" id="RU003915"/>
    </source>
</evidence>
<accession>A0A1M6FIC0</accession>
<dbReference type="Pfam" id="PF00254">
    <property type="entry name" value="FKBP_C"/>
    <property type="match status" value="1"/>
</dbReference>
<dbReference type="PROSITE" id="PS50059">
    <property type="entry name" value="FKBP_PPIASE"/>
    <property type="match status" value="1"/>
</dbReference>
<dbReference type="RefSeq" id="WP_072906954.1">
    <property type="nucleotide sequence ID" value="NZ_FQZT01000003.1"/>
</dbReference>
<keyword evidence="5 9" id="KW-0697">Rotamase</keyword>
<dbReference type="EMBL" id="FQZT01000003">
    <property type="protein sequence ID" value="SHI97471.1"/>
    <property type="molecule type" value="Genomic_DNA"/>
</dbReference>